<feature type="transmembrane region" description="Helical" evidence="7">
    <location>
        <begin position="89"/>
        <end position="110"/>
    </location>
</feature>
<gene>
    <name evidence="9" type="ORF">SAMN05421748_12911</name>
</gene>
<dbReference type="EMBL" id="OBDY01000029">
    <property type="protein sequence ID" value="SNY65911.1"/>
    <property type="molecule type" value="Genomic_DNA"/>
</dbReference>
<dbReference type="OrthoDB" id="4319190at2"/>
<feature type="transmembrane region" description="Helical" evidence="7">
    <location>
        <begin position="26"/>
        <end position="52"/>
    </location>
</feature>
<dbReference type="InterPro" id="IPR051393">
    <property type="entry name" value="ABC_transporter_permease"/>
</dbReference>
<dbReference type="InterPro" id="IPR035906">
    <property type="entry name" value="MetI-like_sf"/>
</dbReference>
<dbReference type="PANTHER" id="PTHR30193:SF37">
    <property type="entry name" value="INNER MEMBRANE ABC TRANSPORTER PERMEASE PROTEIN YCJO"/>
    <property type="match status" value="1"/>
</dbReference>
<proteinExistence type="inferred from homology"/>
<keyword evidence="2 7" id="KW-0813">Transport</keyword>
<reference evidence="9 10" key="1">
    <citation type="submission" date="2017-09" db="EMBL/GenBank/DDBJ databases">
        <authorList>
            <person name="Ehlers B."/>
            <person name="Leendertz F.H."/>
        </authorList>
    </citation>
    <scope>NUCLEOTIDE SEQUENCE [LARGE SCALE GENOMIC DNA]</scope>
    <source>
        <strain evidence="9 10">CGMCC 4.6857</strain>
    </source>
</reference>
<keyword evidence="5 7" id="KW-1133">Transmembrane helix</keyword>
<evidence type="ECO:0000313" key="9">
    <source>
        <dbReference type="EMBL" id="SNY65911.1"/>
    </source>
</evidence>
<sequence length="309" mass="34038">MAVTFAASSRAFAQPARRRRSARRNLTGWAFAGPATALVAGLSLFPAVWAFFISRAKWNGIAPATQVGWANYQRLATDPDMLAAARHTLLLTALFVPASIFLGILLAVALNQKIRLIGFYRTCIFVPYVASAAATGILAGFVFNPQFGAANDVLRHLGIPAQQFLESPSQALYVICLIALWGEVGFTTVIYLAALQDIPRDLVEAARMDGAGKWRVFRHITLPELRPVTVFTAVWQTITAMQLFDLIYTTTRGGPLNSTQTVVYYIYELAFQTQRLGYGAAAAYLLFAVTFLLTLLVIWYGRRRGSEVF</sequence>
<comment type="similarity">
    <text evidence="7">Belongs to the binding-protein-dependent transport system permease family.</text>
</comment>
<evidence type="ECO:0000256" key="7">
    <source>
        <dbReference type="RuleBase" id="RU363032"/>
    </source>
</evidence>
<keyword evidence="9" id="KW-0762">Sugar transport</keyword>
<dbReference type="AlphaFoldDB" id="A0A285K3K0"/>
<feature type="domain" description="ABC transmembrane type-1" evidence="8">
    <location>
        <begin position="85"/>
        <end position="297"/>
    </location>
</feature>
<dbReference type="RefSeq" id="WP_097327404.1">
    <property type="nucleotide sequence ID" value="NZ_OBDY01000029.1"/>
</dbReference>
<accession>A0A285K3K0</accession>
<keyword evidence="3" id="KW-1003">Cell membrane</keyword>
<evidence type="ECO:0000256" key="6">
    <source>
        <dbReference type="ARBA" id="ARBA00023136"/>
    </source>
</evidence>
<keyword evidence="10" id="KW-1185">Reference proteome</keyword>
<feature type="transmembrane region" description="Helical" evidence="7">
    <location>
        <begin position="171"/>
        <end position="194"/>
    </location>
</feature>
<dbReference type="InterPro" id="IPR000515">
    <property type="entry name" value="MetI-like"/>
</dbReference>
<dbReference type="Gene3D" id="1.10.3720.10">
    <property type="entry name" value="MetI-like"/>
    <property type="match status" value="1"/>
</dbReference>
<feature type="transmembrane region" description="Helical" evidence="7">
    <location>
        <begin position="276"/>
        <end position="300"/>
    </location>
</feature>
<evidence type="ECO:0000256" key="5">
    <source>
        <dbReference type="ARBA" id="ARBA00022989"/>
    </source>
</evidence>
<evidence type="ECO:0000256" key="1">
    <source>
        <dbReference type="ARBA" id="ARBA00004651"/>
    </source>
</evidence>
<evidence type="ECO:0000313" key="10">
    <source>
        <dbReference type="Proteomes" id="UP000219612"/>
    </source>
</evidence>
<evidence type="ECO:0000256" key="2">
    <source>
        <dbReference type="ARBA" id="ARBA00022448"/>
    </source>
</evidence>
<keyword evidence="6 7" id="KW-0472">Membrane</keyword>
<protein>
    <submittedName>
        <fullName evidence="9">Multiple sugar transport system permease protein</fullName>
    </submittedName>
</protein>
<dbReference type="PANTHER" id="PTHR30193">
    <property type="entry name" value="ABC TRANSPORTER PERMEASE PROTEIN"/>
    <property type="match status" value="1"/>
</dbReference>
<evidence type="ECO:0000256" key="4">
    <source>
        <dbReference type="ARBA" id="ARBA00022692"/>
    </source>
</evidence>
<dbReference type="Pfam" id="PF00528">
    <property type="entry name" value="BPD_transp_1"/>
    <property type="match status" value="1"/>
</dbReference>
<dbReference type="Proteomes" id="UP000219612">
    <property type="component" value="Unassembled WGS sequence"/>
</dbReference>
<evidence type="ECO:0000256" key="3">
    <source>
        <dbReference type="ARBA" id="ARBA00022475"/>
    </source>
</evidence>
<dbReference type="GO" id="GO:0055085">
    <property type="term" value="P:transmembrane transport"/>
    <property type="evidence" value="ECO:0007669"/>
    <property type="project" value="InterPro"/>
</dbReference>
<dbReference type="SUPFAM" id="SSF161098">
    <property type="entry name" value="MetI-like"/>
    <property type="match status" value="1"/>
</dbReference>
<evidence type="ECO:0000259" key="8">
    <source>
        <dbReference type="PROSITE" id="PS50928"/>
    </source>
</evidence>
<keyword evidence="4 7" id="KW-0812">Transmembrane</keyword>
<dbReference type="GO" id="GO:0005886">
    <property type="term" value="C:plasma membrane"/>
    <property type="evidence" value="ECO:0007669"/>
    <property type="project" value="UniProtKB-SubCell"/>
</dbReference>
<dbReference type="PROSITE" id="PS50928">
    <property type="entry name" value="ABC_TM1"/>
    <property type="match status" value="1"/>
</dbReference>
<name>A0A285K3K0_9ACTN</name>
<feature type="transmembrane region" description="Helical" evidence="7">
    <location>
        <begin position="122"/>
        <end position="143"/>
    </location>
</feature>
<organism evidence="9 10">
    <name type="scientific">Paractinoplanes atraurantiacus</name>
    <dbReference type="NCBI Taxonomy" id="1036182"/>
    <lineage>
        <taxon>Bacteria</taxon>
        <taxon>Bacillati</taxon>
        <taxon>Actinomycetota</taxon>
        <taxon>Actinomycetes</taxon>
        <taxon>Micromonosporales</taxon>
        <taxon>Micromonosporaceae</taxon>
        <taxon>Paractinoplanes</taxon>
    </lineage>
</organism>
<dbReference type="CDD" id="cd06261">
    <property type="entry name" value="TM_PBP2"/>
    <property type="match status" value="1"/>
</dbReference>
<comment type="subcellular location">
    <subcellularLocation>
        <location evidence="1 7">Cell membrane</location>
        <topology evidence="1 7">Multi-pass membrane protein</topology>
    </subcellularLocation>
</comment>